<dbReference type="AlphaFoldDB" id="A0A1H6RXE1"/>
<dbReference type="Proteomes" id="UP000198564">
    <property type="component" value="Unassembled WGS sequence"/>
</dbReference>
<evidence type="ECO:0000313" key="2">
    <source>
        <dbReference type="Proteomes" id="UP000198564"/>
    </source>
</evidence>
<gene>
    <name evidence="1" type="ORF">SAMN04488113_10438</name>
</gene>
<reference evidence="2" key="1">
    <citation type="submission" date="2016-10" db="EMBL/GenBank/DDBJ databases">
        <authorList>
            <person name="Varghese N."/>
            <person name="Submissions S."/>
        </authorList>
    </citation>
    <scope>NUCLEOTIDE SEQUENCE [LARGE SCALE GENOMIC DNA]</scope>
    <source>
        <strain evidence="2">DSM 25751</strain>
    </source>
</reference>
<name>A0A1H6RXE1_9LACT</name>
<sequence length="93" mass="10359">MLLYATKIKMCSGCAYSLCCQDIESICLEGTDGKTLHLKETVHALLKYNPKTVIVEYEEMFILEGATSPSGEQYVRTANCPKKTDPLLSLPRL</sequence>
<dbReference type="EMBL" id="FNYW01000004">
    <property type="protein sequence ID" value="SEI58164.1"/>
    <property type="molecule type" value="Genomic_DNA"/>
</dbReference>
<evidence type="ECO:0000313" key="1">
    <source>
        <dbReference type="EMBL" id="SEI58164.1"/>
    </source>
</evidence>
<accession>A0A1H6RXE1</accession>
<organism evidence="1 2">
    <name type="scientific">Alkalibacterium gilvum</name>
    <dbReference type="NCBI Taxonomy" id="1130080"/>
    <lineage>
        <taxon>Bacteria</taxon>
        <taxon>Bacillati</taxon>
        <taxon>Bacillota</taxon>
        <taxon>Bacilli</taxon>
        <taxon>Lactobacillales</taxon>
        <taxon>Carnobacteriaceae</taxon>
        <taxon>Alkalibacterium</taxon>
    </lineage>
</organism>
<dbReference type="STRING" id="1130080.SAMN04488113_10438"/>
<keyword evidence="2" id="KW-1185">Reference proteome</keyword>
<protein>
    <submittedName>
        <fullName evidence="1">Uncharacterized protein</fullName>
    </submittedName>
</protein>
<proteinExistence type="predicted"/>